<feature type="compositionally biased region" description="Pro residues" evidence="1">
    <location>
        <begin position="1"/>
        <end position="12"/>
    </location>
</feature>
<dbReference type="PANTHER" id="PTHR42085:SF1">
    <property type="entry name" value="F-BOX DOMAIN-CONTAINING PROTEIN"/>
    <property type="match status" value="1"/>
</dbReference>
<feature type="region of interest" description="Disordered" evidence="1">
    <location>
        <begin position="1"/>
        <end position="44"/>
    </location>
</feature>
<protein>
    <recommendedName>
        <fullName evidence="4">F-box domain-containing protein</fullName>
    </recommendedName>
</protein>
<proteinExistence type="predicted"/>
<comment type="caution">
    <text evidence="2">The sequence shown here is derived from an EMBL/GenBank/DDBJ whole genome shotgun (WGS) entry which is preliminary data.</text>
</comment>
<evidence type="ECO:0000256" key="1">
    <source>
        <dbReference type="SAM" id="MobiDB-lite"/>
    </source>
</evidence>
<evidence type="ECO:0000313" key="3">
    <source>
        <dbReference type="Proteomes" id="UP000481861"/>
    </source>
</evidence>
<keyword evidence="3" id="KW-1185">Reference proteome</keyword>
<dbReference type="Proteomes" id="UP000481861">
    <property type="component" value="Unassembled WGS sequence"/>
</dbReference>
<dbReference type="InterPro" id="IPR038883">
    <property type="entry name" value="AN11006-like"/>
</dbReference>
<name>A0A7C8M836_9PLEO</name>
<dbReference type="PANTHER" id="PTHR42085">
    <property type="entry name" value="F-BOX DOMAIN-CONTAINING PROTEIN"/>
    <property type="match status" value="1"/>
</dbReference>
<reference evidence="2 3" key="1">
    <citation type="submission" date="2020-01" db="EMBL/GenBank/DDBJ databases">
        <authorList>
            <consortium name="DOE Joint Genome Institute"/>
            <person name="Haridas S."/>
            <person name="Albert R."/>
            <person name="Binder M."/>
            <person name="Bloem J."/>
            <person name="Labutti K."/>
            <person name="Salamov A."/>
            <person name="Andreopoulos B."/>
            <person name="Baker S.E."/>
            <person name="Barry K."/>
            <person name="Bills G."/>
            <person name="Bluhm B.H."/>
            <person name="Cannon C."/>
            <person name="Castanera R."/>
            <person name="Culley D.E."/>
            <person name="Daum C."/>
            <person name="Ezra D."/>
            <person name="Gonzalez J.B."/>
            <person name="Henrissat B."/>
            <person name="Kuo A."/>
            <person name="Liang C."/>
            <person name="Lipzen A."/>
            <person name="Lutzoni F."/>
            <person name="Magnuson J."/>
            <person name="Mondo S."/>
            <person name="Nolan M."/>
            <person name="Ohm R."/>
            <person name="Pangilinan J."/>
            <person name="Park H.-J.H."/>
            <person name="Ramirez L."/>
            <person name="Alfaro M."/>
            <person name="Sun H."/>
            <person name="Tritt A."/>
            <person name="Yoshinaga Y."/>
            <person name="Zwiers L.-H.L."/>
            <person name="Turgeon B.G."/>
            <person name="Goodwin S.B."/>
            <person name="Spatafora J.W."/>
            <person name="Crous P.W."/>
            <person name="Grigoriev I.V."/>
        </authorList>
    </citation>
    <scope>NUCLEOTIDE SEQUENCE [LARGE SCALE GENOMIC DNA]</scope>
    <source>
        <strain evidence="2 3">CBS 611.86</strain>
    </source>
</reference>
<dbReference type="OrthoDB" id="3796403at2759"/>
<dbReference type="EMBL" id="JAADJZ010000028">
    <property type="protein sequence ID" value="KAF2866242.1"/>
    <property type="molecule type" value="Genomic_DNA"/>
</dbReference>
<accession>A0A7C8M836</accession>
<gene>
    <name evidence="2" type="ORF">BDV95DRAFT_205589</name>
</gene>
<evidence type="ECO:0008006" key="4">
    <source>
        <dbReference type="Google" id="ProtNLM"/>
    </source>
</evidence>
<sequence length="325" mass="35629">MASVTPPPPPASPHDTSAMTSALPLAPTPPTMASQEQQQPRAPRPSLLNLPAEIRLEIFHYVFDLGNTPRAFGYTCYQLPKPKSKDKSSLPQPCVSNPLNNHGMILTNQELSAEYRQCFYERTTFFLQISSHNAFLGAPQLALPSSTPSNPPPPTSPPFPNFWNVPSSLLSSLRHCTLYIELGAIASQPASLHSVSQIVRANTSQADAHLVRQELKTHTSLADIKAQDTAFDIALCAAIGALFAHMQQLRSVKLFWETSVVGGVNTATSTNWTWDTFGVPFVAVLEEKKPLREFQITVGGQEADVVYKAKRREGGKWEGVKTINK</sequence>
<evidence type="ECO:0000313" key="2">
    <source>
        <dbReference type="EMBL" id="KAF2866242.1"/>
    </source>
</evidence>
<organism evidence="2 3">
    <name type="scientific">Massariosphaeria phaeospora</name>
    <dbReference type="NCBI Taxonomy" id="100035"/>
    <lineage>
        <taxon>Eukaryota</taxon>
        <taxon>Fungi</taxon>
        <taxon>Dikarya</taxon>
        <taxon>Ascomycota</taxon>
        <taxon>Pezizomycotina</taxon>
        <taxon>Dothideomycetes</taxon>
        <taxon>Pleosporomycetidae</taxon>
        <taxon>Pleosporales</taxon>
        <taxon>Pleosporales incertae sedis</taxon>
        <taxon>Massariosphaeria</taxon>
    </lineage>
</organism>
<dbReference type="AlphaFoldDB" id="A0A7C8M836"/>